<evidence type="ECO:0000256" key="2">
    <source>
        <dbReference type="ARBA" id="ARBA00009592"/>
    </source>
</evidence>
<keyword evidence="5" id="KW-0812">Transmembrane</keyword>
<dbReference type="FunFam" id="3.80.10.10:FF:000213">
    <property type="entry name" value="Tyrosine-sulfated glycopeptide receptor 1"/>
    <property type="match status" value="2"/>
</dbReference>
<dbReference type="GeneID" id="110750664"/>
<keyword evidence="7" id="KW-0677">Repeat</keyword>
<dbReference type="SUPFAM" id="SSF52047">
    <property type="entry name" value="RNI-like"/>
    <property type="match status" value="1"/>
</dbReference>
<keyword evidence="6" id="KW-0732">Signal</keyword>
<dbReference type="Pfam" id="PF23598">
    <property type="entry name" value="LRR_14"/>
    <property type="match status" value="1"/>
</dbReference>
<dbReference type="RefSeq" id="XP_021806715.1">
    <property type="nucleotide sequence ID" value="XM_021951023.1"/>
</dbReference>
<accession>A0A6P5RPA7</accession>
<dbReference type="Pfam" id="PF08263">
    <property type="entry name" value="LRRNT_2"/>
    <property type="match status" value="3"/>
</dbReference>
<dbReference type="InterPro" id="IPR055414">
    <property type="entry name" value="LRR_R13L4/SHOC2-like"/>
</dbReference>
<keyword evidence="8" id="KW-1133">Transmembrane helix</keyword>
<evidence type="ECO:0000256" key="4">
    <source>
        <dbReference type="ARBA" id="ARBA00022614"/>
    </source>
</evidence>
<dbReference type="FunFam" id="3.80.10.10:FF:000111">
    <property type="entry name" value="LRR receptor-like serine/threonine-protein kinase ERECTA"/>
    <property type="match status" value="1"/>
</dbReference>
<dbReference type="SUPFAM" id="SSF52058">
    <property type="entry name" value="L domain-like"/>
    <property type="match status" value="4"/>
</dbReference>
<sequence>MADRSLRPASFWTQSNALLWLGICSRILSHWIPRASWTTPPIMSWEQNPNLENQILGSFGSASSRSVYASSAYQQQQPSCHDEESSALLQFKQSFFLDASASLYAGAYPKLLLWKPAKGEQRQPSCHDEESSALLQFKQSFFLDASASLYAGAYPKLLSWKPAKGANSSCCSWDSVECDVQTGHVVGLELSSSFLYGSINSNSSLFRLVHLQRLNLADNHFNYSQVPSSIRNFPRLTYLNLSASVFSGQVPSEVSHLSKLSSLDLSLNLDRFSGQGLLELHPSNMRSLVQNLTSLEKLHLSFVNIFSTVPNSMANLSSLTSLLLRDSGLFGEFPVRIFSLPNSKFFSVRYNPDLTGYLPEFNQTSPLMSLLLASTSFSGHLPSSIEKLGSLNELDVSRCKFNGPIPASLANLTQLRSLSLSHNNFSSGSLSWVGKQTKLTLLELGNMSLTGSIPSSLGNLTELSFLSLPYNQLVGPIPSWLGNLSTLTEIELTFNKLNGSVPESLSNLVDLNLLYLQGNSLSGRLEFHMFLKLQNLTRLQLSNNKLELLTESRIISNQTVPKFRILGLAACNITEFPHFLRYQRSLEWLDLSQNRLHGQVPKWMWNTSTETLQVISISDNFLSGFEQPPVVLPWVNLLAFDLGSNMLLGPLPVPPPSITFYDVSGNKLTGEIPPLFCSLSSLKVLDLSTNRLSGMLPQCLGNFSDLKILNLGNNSFEGILPQTYTNLSNLRMIDVGKNKLQGKLPRSLVNCVMLEFLVLSNNQFTDVFPFWLGTLPKLKLLAMSRNGFYGGIRNQEKNIGFPELRILDLSHNNFTGEFPSAYLFSGISLRGITLNQSAYMKVNSNYGSGSSMLYNYHFSVMITNKGVERYYKFIQEDFAAVDLSSNKFEGKIPEFIGNLKGLRLLNVSNNILSGGIPTFLANLTLLESLDLSQNQLSGEIPPQLNQLTFLSEFDVSHNSLTGPIPSGGQLSTFVIASYEGNLGLCGYPLPNTCGNSQLLPPSSNEHENESGFELDWKFGLAGLGSGLLVGVVLSDVVITRWPEWLHELADDAIVYAAPLELSCREEESSALLQFKKSFIIDKSASSYDGAYPKVSAWKLGGGGNSSCCSWDGVECDEKTGHVIGLDLSSSYLYGSIHSNSSLFRLVHLQRLNLSDNNFNYSQIPGSIKNFPSLTQLDLSASVFSGQVPSEVSQLSKLTSLNLCCNLETSSSEGLLKLQPSDMRSLVQNLTNLETLQLSFVSISSTVPESLANLTFLTFLALKECDLVGEFPVRIFNLPNLKSLSVRYNQDLTGYFPEFNRSSPLVLLKVSFTGFYGIIPSSIEKLNLLQVLDVAQCNFSEGLVPSALGNLRQLTYLDVSANKFVGSIPDSLANLTKLTVCRISSNPLTGPIPSWLGNFTKLIYLDLAFNSLNGSIPTSFSNLMNLELLYLHGNHLSGVVKLEMFQKLQNLYELQLNGNNLEFVTESKSTNTTIQQFTVLSLSACNIREFPSFLRYQTNLERLDLSRNKLHGQVPKWMWNISTETLVYMDISENFVSDQLPFFLPWVNLLCLRLSSNMFHGLVPIPPPSMLEYRVPENNFSGEISPLLCHMSSLRYLDLSKNNLSGTLPQCLGNFSDGLILLLLGRNSFHGIVPQSYSNRSSLRMIDVSHNQLQGRLPRSLANCLMLEYLVLSNNQFSDDFPIWLGTLPELKLLAMRQNAFNGVIGNSRKNLDFPKLRILDLSYNNFTGEIPSVFPDSTVNNSDYMHTVVTYNANNFPVSYSVDYSITIATKGLDLYYSKILEDFASFDISSNKFEGQIPEFIGNLTELHSLNISNNILTGSIPSLLGKLTNLESLDLSRNKLSGQIPQQLTQLNFLGNLDVSHNNLTGRIPQGTQLTSFNSTSYEGNPGLCGDPLPRKCGDPEAPQQPSSVVEENDSGSAGTLELDWRFCLAGYGSGMVVGVVLADFVISRRPELFVKIVAKIRLKIWKR</sequence>
<feature type="domain" description="Leucine-rich repeat-containing N-terminal plant-type" evidence="13">
    <location>
        <begin position="81"/>
        <end position="98"/>
    </location>
</feature>
<evidence type="ECO:0000256" key="5">
    <source>
        <dbReference type="ARBA" id="ARBA00022692"/>
    </source>
</evidence>
<feature type="domain" description="Leucine-rich repeat-containing N-terminal plant-type" evidence="13">
    <location>
        <begin position="127"/>
        <end position="179"/>
    </location>
</feature>
<keyword evidence="4" id="KW-0433">Leucine-rich repeat</keyword>
<dbReference type="InterPro" id="IPR046956">
    <property type="entry name" value="RLP23-like"/>
</dbReference>
<feature type="region of interest" description="Disordered" evidence="12">
    <location>
        <begin position="1894"/>
        <end position="1917"/>
    </location>
</feature>
<feature type="domain" description="Disease resistance R13L4/SHOC-2-like LRR" evidence="14">
    <location>
        <begin position="1320"/>
        <end position="1535"/>
    </location>
</feature>
<evidence type="ECO:0000256" key="9">
    <source>
        <dbReference type="ARBA" id="ARBA00023136"/>
    </source>
</evidence>
<dbReference type="KEGG" id="pavi:110750664"/>
<evidence type="ECO:0000313" key="15">
    <source>
        <dbReference type="Proteomes" id="UP000515124"/>
    </source>
</evidence>
<evidence type="ECO:0000256" key="12">
    <source>
        <dbReference type="SAM" id="MobiDB-lite"/>
    </source>
</evidence>
<evidence type="ECO:0000256" key="10">
    <source>
        <dbReference type="ARBA" id="ARBA00023170"/>
    </source>
</evidence>
<keyword evidence="10" id="KW-0675">Receptor</keyword>
<comment type="similarity">
    <text evidence="2">Belongs to the RLP family.</text>
</comment>
<keyword evidence="11" id="KW-0325">Glycoprotein</keyword>
<name>A0A6P5RPA7_PRUAV</name>
<dbReference type="SMART" id="SM00369">
    <property type="entry name" value="LRR_TYP"/>
    <property type="match status" value="18"/>
</dbReference>
<dbReference type="Proteomes" id="UP000515124">
    <property type="component" value="Unplaced"/>
</dbReference>
<protein>
    <submittedName>
        <fullName evidence="16">Uncharacterized protein LOC110750664</fullName>
    </submittedName>
</protein>
<keyword evidence="3" id="KW-1003">Cell membrane</keyword>
<evidence type="ECO:0000256" key="8">
    <source>
        <dbReference type="ARBA" id="ARBA00022989"/>
    </source>
</evidence>
<reference evidence="16" key="1">
    <citation type="submission" date="2025-08" db="UniProtKB">
        <authorList>
            <consortium name="RefSeq"/>
        </authorList>
    </citation>
    <scope>IDENTIFICATION</scope>
</reference>
<keyword evidence="9" id="KW-0472">Membrane</keyword>
<evidence type="ECO:0000256" key="1">
    <source>
        <dbReference type="ARBA" id="ARBA00004251"/>
    </source>
</evidence>
<organism evidence="15 16">
    <name type="scientific">Prunus avium</name>
    <name type="common">Cherry</name>
    <name type="synonym">Cerasus avium</name>
    <dbReference type="NCBI Taxonomy" id="42229"/>
    <lineage>
        <taxon>Eukaryota</taxon>
        <taxon>Viridiplantae</taxon>
        <taxon>Streptophyta</taxon>
        <taxon>Embryophyta</taxon>
        <taxon>Tracheophyta</taxon>
        <taxon>Spermatophyta</taxon>
        <taxon>Magnoliopsida</taxon>
        <taxon>eudicotyledons</taxon>
        <taxon>Gunneridae</taxon>
        <taxon>Pentapetalae</taxon>
        <taxon>rosids</taxon>
        <taxon>fabids</taxon>
        <taxon>Rosales</taxon>
        <taxon>Rosaceae</taxon>
        <taxon>Amygdaloideae</taxon>
        <taxon>Amygdaleae</taxon>
        <taxon>Prunus</taxon>
    </lineage>
</organism>
<evidence type="ECO:0000313" key="16">
    <source>
        <dbReference type="RefSeq" id="XP_021806715.1"/>
    </source>
</evidence>
<keyword evidence="15" id="KW-1185">Reference proteome</keyword>
<proteinExistence type="inferred from homology"/>
<dbReference type="PRINTS" id="PR00019">
    <property type="entry name" value="LEURICHRPT"/>
</dbReference>
<dbReference type="PANTHER" id="PTHR48061:SF12">
    <property type="entry name" value="DISEASE RESISTANCE LIKE PROTEIN"/>
    <property type="match status" value="1"/>
</dbReference>
<dbReference type="InterPro" id="IPR013210">
    <property type="entry name" value="LRR_N_plant-typ"/>
</dbReference>
<dbReference type="FunFam" id="3.80.10.10:FF:000095">
    <property type="entry name" value="LRR receptor-like serine/threonine-protein kinase GSO1"/>
    <property type="match status" value="1"/>
</dbReference>
<dbReference type="SMART" id="SM00364">
    <property type="entry name" value="LRR_BAC"/>
    <property type="match status" value="5"/>
</dbReference>
<evidence type="ECO:0000259" key="13">
    <source>
        <dbReference type="Pfam" id="PF08263"/>
    </source>
</evidence>
<dbReference type="Pfam" id="PF00560">
    <property type="entry name" value="LRR_1"/>
    <property type="match status" value="14"/>
</dbReference>
<dbReference type="InterPro" id="IPR001611">
    <property type="entry name" value="Leu-rich_rpt"/>
</dbReference>
<comment type="subcellular location">
    <subcellularLocation>
        <location evidence="1">Cell membrane</location>
        <topology evidence="1">Single-pass type I membrane protein</topology>
    </subcellularLocation>
</comment>
<feature type="compositionally biased region" description="Polar residues" evidence="12">
    <location>
        <begin position="1906"/>
        <end position="1917"/>
    </location>
</feature>
<dbReference type="PANTHER" id="PTHR48061">
    <property type="entry name" value="LEUCINE-RICH REPEAT RECEPTOR PROTEIN KINASE EMS1-LIKE-RELATED"/>
    <property type="match status" value="1"/>
</dbReference>
<dbReference type="InterPro" id="IPR032675">
    <property type="entry name" value="LRR_dom_sf"/>
</dbReference>
<dbReference type="SMART" id="SM00365">
    <property type="entry name" value="LRR_SD22"/>
    <property type="match status" value="11"/>
</dbReference>
<dbReference type="Gene3D" id="3.80.10.10">
    <property type="entry name" value="Ribonuclease Inhibitor"/>
    <property type="match status" value="6"/>
</dbReference>
<dbReference type="Pfam" id="PF13855">
    <property type="entry name" value="LRR_8"/>
    <property type="match status" value="1"/>
</dbReference>
<dbReference type="InterPro" id="IPR003591">
    <property type="entry name" value="Leu-rich_rpt_typical-subtyp"/>
</dbReference>
<evidence type="ECO:0000256" key="11">
    <source>
        <dbReference type="ARBA" id="ARBA00023180"/>
    </source>
</evidence>
<dbReference type="FunFam" id="3.80.10.10:FF:000383">
    <property type="entry name" value="Leucine-rich repeat receptor protein kinase EMS1"/>
    <property type="match status" value="1"/>
</dbReference>
<gene>
    <name evidence="16" type="primary">LOC110750664</name>
</gene>
<evidence type="ECO:0000256" key="6">
    <source>
        <dbReference type="ARBA" id="ARBA00022729"/>
    </source>
</evidence>
<evidence type="ECO:0000256" key="7">
    <source>
        <dbReference type="ARBA" id="ARBA00022737"/>
    </source>
</evidence>
<dbReference type="GO" id="GO:0005886">
    <property type="term" value="C:plasma membrane"/>
    <property type="evidence" value="ECO:0007669"/>
    <property type="project" value="UniProtKB-SubCell"/>
</dbReference>
<evidence type="ECO:0000259" key="14">
    <source>
        <dbReference type="Pfam" id="PF23598"/>
    </source>
</evidence>
<feature type="domain" description="Leucine-rich repeat-containing N-terminal plant-type" evidence="13">
    <location>
        <begin position="1066"/>
        <end position="1116"/>
    </location>
</feature>
<evidence type="ECO:0000256" key="3">
    <source>
        <dbReference type="ARBA" id="ARBA00022475"/>
    </source>
</evidence>